<name>A0AAW4PQI3_9EURY</name>
<accession>A0AAW4PQI3</accession>
<dbReference type="Proteomes" id="UP001430377">
    <property type="component" value="Unassembled WGS sequence"/>
</dbReference>
<evidence type="ECO:0000313" key="2">
    <source>
        <dbReference type="EMBL" id="MBX0322469.1"/>
    </source>
</evidence>
<reference evidence="2 3" key="1">
    <citation type="submission" date="2021-06" db="EMBL/GenBank/DDBJ databases">
        <title>Halomicroarcula sp. a new haloarchaeum isolated from saline soil.</title>
        <authorList>
            <person name="Duran-Viseras A."/>
            <person name="Sanchez-Porro C."/>
            <person name="Ventosa A."/>
        </authorList>
    </citation>
    <scope>NUCLEOTIDE SEQUENCE [LARGE SCALE GENOMIC DNA]</scope>
    <source>
        <strain evidence="2 3">F13</strain>
    </source>
</reference>
<comment type="caution">
    <text evidence="2">The sequence shown here is derived from an EMBL/GenBank/DDBJ whole genome shotgun (WGS) entry which is preliminary data.</text>
</comment>
<dbReference type="RefSeq" id="WP_220617469.1">
    <property type="nucleotide sequence ID" value="NZ_RKLR01000002.1"/>
</dbReference>
<protein>
    <submittedName>
        <fullName evidence="2">Uncharacterized protein</fullName>
    </submittedName>
</protein>
<keyword evidence="3" id="KW-1185">Reference proteome</keyword>
<evidence type="ECO:0000256" key="1">
    <source>
        <dbReference type="SAM" id="MobiDB-lite"/>
    </source>
</evidence>
<dbReference type="EMBL" id="RKLR01000002">
    <property type="protein sequence ID" value="MBX0322469.1"/>
    <property type="molecule type" value="Genomic_DNA"/>
</dbReference>
<dbReference type="AlphaFoldDB" id="A0AAW4PQI3"/>
<organism evidence="2 3">
    <name type="scientific">Haloarcula rubra</name>
    <dbReference type="NCBI Taxonomy" id="2487747"/>
    <lineage>
        <taxon>Archaea</taxon>
        <taxon>Methanobacteriati</taxon>
        <taxon>Methanobacteriota</taxon>
        <taxon>Stenosarchaea group</taxon>
        <taxon>Halobacteria</taxon>
        <taxon>Halobacteriales</taxon>
        <taxon>Haloarculaceae</taxon>
        <taxon>Haloarcula</taxon>
    </lineage>
</organism>
<gene>
    <name evidence="2" type="ORF">EGH21_05435</name>
</gene>
<evidence type="ECO:0000313" key="3">
    <source>
        <dbReference type="Proteomes" id="UP001430377"/>
    </source>
</evidence>
<feature type="region of interest" description="Disordered" evidence="1">
    <location>
        <begin position="1"/>
        <end position="34"/>
    </location>
</feature>
<proteinExistence type="predicted"/>
<sequence>MNGDLAQRLERTNRQPGHITPGKMDTQVNSQGQRSEIGSYRLDTAHYLRQGRDNALKVAVPAYEGKTSDGTADNTETFTLSHDVTDTPVTQSVVVWLDGTYYGTPDSVDYTNNTIDVTDPGTGSNVHIYYVAADAASLEIRKVDPGESTSQSQRVYSGNLGLVHQSPQLEQPEYMTLNDGEMHPWVAADQQLVAYVDAPYTIRWTDPDGDGTEPTNALLHVPVLRGSREVPGLRSAIIAGMGR</sequence>